<dbReference type="Ensembl" id="ENSPKIT00000025887.1">
    <property type="protein sequence ID" value="ENSPKIP00000001951.1"/>
    <property type="gene ID" value="ENSPKIG00000020038.1"/>
</dbReference>
<evidence type="ECO:0000256" key="7">
    <source>
        <dbReference type="ARBA" id="ARBA00017539"/>
    </source>
</evidence>
<evidence type="ECO:0000256" key="1">
    <source>
        <dbReference type="ARBA" id="ARBA00001043"/>
    </source>
</evidence>
<dbReference type="InterPro" id="IPR036817">
    <property type="entry name" value="Transthyretin/HIU_hydrolase_sf"/>
</dbReference>
<evidence type="ECO:0000259" key="14">
    <source>
        <dbReference type="SMART" id="SM00095"/>
    </source>
</evidence>
<dbReference type="CTD" id="751742"/>
<comment type="catalytic activity">
    <reaction evidence="1 13">
        <text>5-hydroxyisourate + H2O = 5-hydroxy-2-oxo-4-ureido-2,5-dihydro-1H-imidazole-5-carboxylate + H(+)</text>
        <dbReference type="Rhea" id="RHEA:23736"/>
        <dbReference type="ChEBI" id="CHEBI:15377"/>
        <dbReference type="ChEBI" id="CHEBI:15378"/>
        <dbReference type="ChEBI" id="CHEBI:18072"/>
        <dbReference type="ChEBI" id="CHEBI:58639"/>
        <dbReference type="EC" id="3.5.2.17"/>
    </reaction>
</comment>
<dbReference type="GO" id="GO:0033971">
    <property type="term" value="F:hydroxyisourate hydrolase activity"/>
    <property type="evidence" value="ECO:0007669"/>
    <property type="project" value="UniProtKB-EC"/>
</dbReference>
<dbReference type="STRING" id="1676925.ENSPKIP00000001951"/>
<reference evidence="15" key="1">
    <citation type="submission" date="2025-05" db="UniProtKB">
        <authorList>
            <consortium name="Ensembl"/>
        </authorList>
    </citation>
    <scope>IDENTIFICATION</scope>
</reference>
<comment type="subunit">
    <text evidence="5 13">Homotetramer.</text>
</comment>
<dbReference type="NCBIfam" id="TIGR02962">
    <property type="entry name" value="hdxy_isourate"/>
    <property type="match status" value="1"/>
</dbReference>
<evidence type="ECO:0000256" key="2">
    <source>
        <dbReference type="ARBA" id="ARBA00002704"/>
    </source>
</evidence>
<dbReference type="SMART" id="SM00095">
    <property type="entry name" value="TR_THY"/>
    <property type="match status" value="1"/>
</dbReference>
<evidence type="ECO:0000256" key="9">
    <source>
        <dbReference type="ARBA" id="ARBA00022801"/>
    </source>
</evidence>
<proteinExistence type="inferred from homology"/>
<dbReference type="OrthoDB" id="10265230at2759"/>
<comment type="similarity">
    <text evidence="4 13">Belongs to the transthyretin family. 5-hydroxyisourate hydrolase subfamily.</text>
</comment>
<dbReference type="PANTHER" id="PTHR10395:SF13">
    <property type="entry name" value="5-HYDROXYISOURATE HYDROLASE"/>
    <property type="match status" value="1"/>
</dbReference>
<comment type="function">
    <text evidence="2">Catalyzes the hydrolysis of 5-hydroxyisourate (HIU) to 2-oxo-4-hydroxy-4-carboxy-5-ureidoimidazoline (OHCU).</text>
</comment>
<dbReference type="InterPro" id="IPR014306">
    <property type="entry name" value="Hydroxyisourate_hydrolase"/>
</dbReference>
<keyword evidence="8 13" id="KW-0659">Purine metabolism</keyword>
<dbReference type="Proteomes" id="UP000261540">
    <property type="component" value="Unplaced"/>
</dbReference>
<dbReference type="InterPro" id="IPR000895">
    <property type="entry name" value="Transthyretin/HIU_hydrolase"/>
</dbReference>
<evidence type="ECO:0000256" key="6">
    <source>
        <dbReference type="ARBA" id="ARBA00012609"/>
    </source>
</evidence>
<dbReference type="Pfam" id="PF00576">
    <property type="entry name" value="Transthyretin"/>
    <property type="match status" value="1"/>
</dbReference>
<dbReference type="PANTHER" id="PTHR10395">
    <property type="entry name" value="URICASE AND TRANSTHYRETIN-RELATED"/>
    <property type="match status" value="1"/>
</dbReference>
<dbReference type="InterPro" id="IPR023416">
    <property type="entry name" value="Transthyretin/HIU_hydrolase_d"/>
</dbReference>
<evidence type="ECO:0000256" key="5">
    <source>
        <dbReference type="ARBA" id="ARBA00011881"/>
    </source>
</evidence>
<keyword evidence="10" id="KW-0576">Peroxisome</keyword>
<feature type="domain" description="Transthyretin/hydroxyisourate hydrolase" evidence="14">
    <location>
        <begin position="25"/>
        <end position="139"/>
    </location>
</feature>
<name>A0A3B3Q8K6_9TELE</name>
<evidence type="ECO:0000256" key="4">
    <source>
        <dbReference type="ARBA" id="ARBA00009850"/>
    </source>
</evidence>
<dbReference type="KEGG" id="pki:111832745"/>
<dbReference type="Ensembl" id="ENSPKIT00000025896.1">
    <property type="protein sequence ID" value="ENSPKIP00000001960.1"/>
    <property type="gene ID" value="ENSPKIG00000020038.1"/>
</dbReference>
<dbReference type="PRINTS" id="PR00189">
    <property type="entry name" value="TRNSTHYRETIN"/>
</dbReference>
<comment type="pathway">
    <text evidence="11">Purine metabolism; urate degradation; (S)-allantoin from urate: step 2/3.</text>
</comment>
<dbReference type="RefSeq" id="XP_023646181.1">
    <property type="nucleotide sequence ID" value="XM_023790413.2"/>
</dbReference>
<dbReference type="GO" id="GO:0005777">
    <property type="term" value="C:peroxisome"/>
    <property type="evidence" value="ECO:0007669"/>
    <property type="project" value="UniProtKB-SubCell"/>
</dbReference>
<dbReference type="FunFam" id="2.60.40.180:FF:000004">
    <property type="entry name" value="5-hydroxyisourate hydrolase"/>
    <property type="match status" value="1"/>
</dbReference>
<evidence type="ECO:0000256" key="12">
    <source>
        <dbReference type="PIRSR" id="PIRSR600895-51"/>
    </source>
</evidence>
<feature type="binding site" evidence="12">
    <location>
        <position position="73"/>
    </location>
    <ligand>
        <name>substrate</name>
    </ligand>
</feature>
<dbReference type="GeneTree" id="ENSGT00940000153229"/>
<dbReference type="GO" id="GO:0006144">
    <property type="term" value="P:purine nucleobase metabolic process"/>
    <property type="evidence" value="ECO:0007669"/>
    <property type="project" value="UniProtKB-KW"/>
</dbReference>
<organism evidence="15 16">
    <name type="scientific">Paramormyrops kingsleyae</name>
    <dbReference type="NCBI Taxonomy" id="1676925"/>
    <lineage>
        <taxon>Eukaryota</taxon>
        <taxon>Metazoa</taxon>
        <taxon>Chordata</taxon>
        <taxon>Craniata</taxon>
        <taxon>Vertebrata</taxon>
        <taxon>Euteleostomi</taxon>
        <taxon>Actinopterygii</taxon>
        <taxon>Neopterygii</taxon>
        <taxon>Teleostei</taxon>
        <taxon>Osteoglossocephala</taxon>
        <taxon>Osteoglossomorpha</taxon>
        <taxon>Osteoglossiformes</taxon>
        <taxon>Mormyridae</taxon>
        <taxon>Paramormyrops</taxon>
    </lineage>
</organism>
<dbReference type="GeneID" id="111832745"/>
<feature type="binding site" evidence="12">
    <location>
        <position position="137"/>
    </location>
    <ligand>
        <name>substrate</name>
    </ligand>
</feature>
<protein>
    <recommendedName>
        <fullName evidence="7 13">5-hydroxyisourate hydrolase</fullName>
        <shortName evidence="13">HIU hydrolase</shortName>
        <shortName evidence="13">HIUHase</shortName>
        <ecNumber evidence="6 13">3.5.2.17</ecNumber>
    </recommendedName>
</protein>
<evidence type="ECO:0000256" key="11">
    <source>
        <dbReference type="ARBA" id="ARBA00060539"/>
    </source>
</evidence>
<dbReference type="CDD" id="cd05822">
    <property type="entry name" value="TLP_HIUase"/>
    <property type="match status" value="1"/>
</dbReference>
<dbReference type="EC" id="3.5.2.17" evidence="6 13"/>
<dbReference type="SUPFAM" id="SSF49472">
    <property type="entry name" value="Transthyretin (synonym: prealbumin)"/>
    <property type="match status" value="1"/>
</dbReference>
<evidence type="ECO:0000256" key="8">
    <source>
        <dbReference type="ARBA" id="ARBA00022631"/>
    </source>
</evidence>
<evidence type="ECO:0000313" key="16">
    <source>
        <dbReference type="Proteomes" id="UP000261540"/>
    </source>
</evidence>
<dbReference type="AlphaFoldDB" id="A0A3B3Q8K6"/>
<evidence type="ECO:0000256" key="10">
    <source>
        <dbReference type="ARBA" id="ARBA00023140"/>
    </source>
</evidence>
<dbReference type="RefSeq" id="XP_023646182.1">
    <property type="nucleotide sequence ID" value="XM_023790414.2"/>
</dbReference>
<evidence type="ECO:0000256" key="3">
    <source>
        <dbReference type="ARBA" id="ARBA00004275"/>
    </source>
</evidence>
<keyword evidence="9 13" id="KW-0378">Hydrolase</keyword>
<feature type="binding site" evidence="12">
    <location>
        <position position="33"/>
    </location>
    <ligand>
        <name>substrate</name>
    </ligand>
</feature>
<accession>A0A3B3Q8K6</accession>
<keyword evidence="16" id="KW-1185">Reference proteome</keyword>
<sequence>MSSNRLKRIKDHILSENQCSGMATPEGSPLTTHVLNTAEGVPGSHMALSLHRLDTGLAVWSLLSMGITNDDGRCTGLITREAFTPGMYKMRFETGEYWEHRGQKCFYPYVEVVFTITDSTKKFHVPLLLSCFSYTTYRGS</sequence>
<evidence type="ECO:0000256" key="13">
    <source>
        <dbReference type="RuleBase" id="RU361270"/>
    </source>
</evidence>
<comment type="subcellular location">
    <subcellularLocation>
        <location evidence="3">Peroxisome</location>
    </subcellularLocation>
</comment>
<evidence type="ECO:0000313" key="15">
    <source>
        <dbReference type="Ensembl" id="ENSPKIP00000001960.1"/>
    </source>
</evidence>
<dbReference type="Gene3D" id="2.60.40.180">
    <property type="entry name" value="Transthyretin/hydroxyisourate hydrolase domain"/>
    <property type="match status" value="1"/>
</dbReference>